<dbReference type="Pfam" id="PF00044">
    <property type="entry name" value="Gp_dh_N"/>
    <property type="match status" value="1"/>
</dbReference>
<keyword evidence="7" id="KW-1185">Reference proteome</keyword>
<dbReference type="InterPro" id="IPR020831">
    <property type="entry name" value="GlycerAld/Erythrose_P_DH"/>
</dbReference>
<dbReference type="CDD" id="cd05214">
    <property type="entry name" value="GAPDH_I_N"/>
    <property type="match status" value="1"/>
</dbReference>
<dbReference type="SMART" id="SM00846">
    <property type="entry name" value="Gp_dh_N"/>
    <property type="match status" value="1"/>
</dbReference>
<protein>
    <recommendedName>
        <fullName evidence="4">Glyceraldehyde-3-phosphate dehydrogenase</fullName>
        <ecNumber evidence="4">1.2.1.-</ecNumber>
    </recommendedName>
</protein>
<dbReference type="Proteomes" id="UP001596506">
    <property type="component" value="Unassembled WGS sequence"/>
</dbReference>
<sequence length="498" mass="54859">MCETGVPTVSHEQINQCLSNWMDRESTAEAMIPLIGRLYRKNNVVTSVYGRAIINQSVIDIIRAHRYVRQVEGGELSVRDTLPLLQAMDQMDLGRAHVDIGKLAVKFKEEGGGDLTAFLKREIGPVVGLYPSQSEEDANNDTKDVVLYGFGRIGRLLARILIEKAGGGNNLRLRAIVVRQGGAENDLEKRASLLRRDSVHGPFDGSIRVDEKESALIANGNFIKVIYSDGPDKVDYTEYGINNAIVIDNTGKWRDEEGLGLHLKSKGVSRVILTAPGKGDIKNIVYGINNDWITDEDKILSAASCTTNAITPVLKAIHDEYGIENGHVETVHAYTNDQNLIDNYHKGSRRGRSAPLNMVITETGAAKAVSKALPELKGKLTGNAIRVPIPNVSMAILNLNLNKEVDVESVNDYLREMALHSELQKQIDFVNSPEVVSTDFVGSRHAGIVDAQATIAGGKRLILYVWYDNEFGYSAQVIRVVNQMAGINYPIFPKRSRD</sequence>
<dbReference type="Pfam" id="PF02800">
    <property type="entry name" value="Gp_dh_C"/>
    <property type="match status" value="1"/>
</dbReference>
<comment type="caution">
    <text evidence="6">The sequence shown here is derived from an EMBL/GenBank/DDBJ whole genome shotgun (WGS) entry which is preliminary data.</text>
</comment>
<name>A0ABW2ITB6_9GAMM</name>
<dbReference type="InterPro" id="IPR020830">
    <property type="entry name" value="GlycerAld_3-P_DH_AS"/>
</dbReference>
<evidence type="ECO:0000256" key="1">
    <source>
        <dbReference type="ARBA" id="ARBA00007406"/>
    </source>
</evidence>
<dbReference type="GO" id="GO:0004365">
    <property type="term" value="F:glyceraldehyde-3-phosphate dehydrogenase (NAD+) (phosphorylating) activity"/>
    <property type="evidence" value="ECO:0007669"/>
    <property type="project" value="UniProtKB-EC"/>
</dbReference>
<dbReference type="SUPFAM" id="SSF51735">
    <property type="entry name" value="NAD(P)-binding Rossmann-fold domains"/>
    <property type="match status" value="1"/>
</dbReference>
<comment type="similarity">
    <text evidence="1 3">Belongs to the glyceraldehyde-3-phosphate dehydrogenase family.</text>
</comment>
<dbReference type="RefSeq" id="WP_227520963.1">
    <property type="nucleotide sequence ID" value="NZ_JBHTBD010000001.1"/>
</dbReference>
<dbReference type="CDD" id="cd18126">
    <property type="entry name" value="GAPDH_I_C"/>
    <property type="match status" value="1"/>
</dbReference>
<gene>
    <name evidence="6" type="ORF">ACFQQA_04625</name>
</gene>
<accession>A0ABW2ITB6</accession>
<dbReference type="EC" id="1.2.1.-" evidence="4"/>
<dbReference type="InterPro" id="IPR020829">
    <property type="entry name" value="GlycerAld_3-P_DH_cat"/>
</dbReference>
<dbReference type="PANTHER" id="PTHR43454">
    <property type="entry name" value="GLYCERALDEHYDE-3-PHOSPHATE DEHYDROGENASE"/>
    <property type="match status" value="1"/>
</dbReference>
<evidence type="ECO:0000256" key="2">
    <source>
        <dbReference type="ARBA" id="ARBA00023002"/>
    </source>
</evidence>
<dbReference type="InterPro" id="IPR036291">
    <property type="entry name" value="NAD(P)-bd_dom_sf"/>
</dbReference>
<dbReference type="NCBIfam" id="TIGR01534">
    <property type="entry name" value="GAPDH-I"/>
    <property type="match status" value="1"/>
</dbReference>
<evidence type="ECO:0000259" key="5">
    <source>
        <dbReference type="SMART" id="SM00846"/>
    </source>
</evidence>
<dbReference type="InterPro" id="IPR006424">
    <property type="entry name" value="Glyceraldehyde-3-P_DH_1"/>
</dbReference>
<feature type="domain" description="Glyceraldehyde 3-phosphate dehydrogenase NAD(P) binding" evidence="5">
    <location>
        <begin position="143"/>
        <end position="305"/>
    </location>
</feature>
<dbReference type="InterPro" id="IPR020828">
    <property type="entry name" value="GlycerAld_3-P_DH_NAD(P)-bd"/>
</dbReference>
<evidence type="ECO:0000256" key="4">
    <source>
        <dbReference type="RuleBase" id="RU361160"/>
    </source>
</evidence>
<reference evidence="7" key="1">
    <citation type="journal article" date="2019" name="Int. J. Syst. Evol. Microbiol.">
        <title>The Global Catalogue of Microorganisms (GCM) 10K type strain sequencing project: providing services to taxonomists for standard genome sequencing and annotation.</title>
        <authorList>
            <consortium name="The Broad Institute Genomics Platform"/>
            <consortium name="The Broad Institute Genome Sequencing Center for Infectious Disease"/>
            <person name="Wu L."/>
            <person name="Ma J."/>
        </authorList>
    </citation>
    <scope>NUCLEOTIDE SEQUENCE [LARGE SCALE GENOMIC DNA]</scope>
    <source>
        <strain evidence="7">CCUG 60559</strain>
    </source>
</reference>
<dbReference type="EMBL" id="JBHTBD010000001">
    <property type="protein sequence ID" value="MFC7294005.1"/>
    <property type="molecule type" value="Genomic_DNA"/>
</dbReference>
<dbReference type="Gene3D" id="3.30.360.10">
    <property type="entry name" value="Dihydrodipicolinate Reductase, domain 2"/>
    <property type="match status" value="1"/>
</dbReference>
<proteinExistence type="inferred from homology"/>
<dbReference type="SUPFAM" id="SSF55347">
    <property type="entry name" value="Glyceraldehyde-3-phosphate dehydrogenase-like, C-terminal domain"/>
    <property type="match status" value="1"/>
</dbReference>
<dbReference type="PROSITE" id="PS00071">
    <property type="entry name" value="GAPDH"/>
    <property type="match status" value="1"/>
</dbReference>
<evidence type="ECO:0000256" key="3">
    <source>
        <dbReference type="RuleBase" id="RU000397"/>
    </source>
</evidence>
<organism evidence="6 7">
    <name type="scientific">Marinobacter aromaticivorans</name>
    <dbReference type="NCBI Taxonomy" id="1494078"/>
    <lineage>
        <taxon>Bacteria</taxon>
        <taxon>Pseudomonadati</taxon>
        <taxon>Pseudomonadota</taxon>
        <taxon>Gammaproteobacteria</taxon>
        <taxon>Pseudomonadales</taxon>
        <taxon>Marinobacteraceae</taxon>
        <taxon>Marinobacter</taxon>
    </lineage>
</organism>
<dbReference type="PRINTS" id="PR00078">
    <property type="entry name" value="G3PDHDRGNASE"/>
</dbReference>
<dbReference type="NCBIfam" id="NF006139">
    <property type="entry name" value="PRK08289.1"/>
    <property type="match status" value="1"/>
</dbReference>
<dbReference type="PANTHER" id="PTHR43454:SF1">
    <property type="entry name" value="GLYCERALDEHYDE 3-PHOSPHATE DEHYDROGENASE NAD(P) BINDING DOMAIN-CONTAINING PROTEIN"/>
    <property type="match status" value="1"/>
</dbReference>
<evidence type="ECO:0000313" key="7">
    <source>
        <dbReference type="Proteomes" id="UP001596506"/>
    </source>
</evidence>
<dbReference type="Gene3D" id="3.40.50.720">
    <property type="entry name" value="NAD(P)-binding Rossmann-like Domain"/>
    <property type="match status" value="1"/>
</dbReference>
<evidence type="ECO:0000313" key="6">
    <source>
        <dbReference type="EMBL" id="MFC7294005.1"/>
    </source>
</evidence>
<keyword evidence="2 4" id="KW-0560">Oxidoreductase</keyword>